<dbReference type="Proteomes" id="UP000054558">
    <property type="component" value="Unassembled WGS sequence"/>
</dbReference>
<proteinExistence type="predicted"/>
<dbReference type="InterPro" id="IPR021838">
    <property type="entry name" value="DUF3431"/>
</dbReference>
<feature type="compositionally biased region" description="Polar residues" evidence="1">
    <location>
        <begin position="19"/>
        <end position="31"/>
    </location>
</feature>
<dbReference type="PANTHER" id="PTHR37490:SF2">
    <property type="match status" value="1"/>
</dbReference>
<dbReference type="AlphaFoldDB" id="A0A1Y1HN19"/>
<feature type="region of interest" description="Disordered" evidence="1">
    <location>
        <begin position="15"/>
        <end position="44"/>
    </location>
</feature>
<evidence type="ECO:0000313" key="3">
    <source>
        <dbReference type="Proteomes" id="UP000054558"/>
    </source>
</evidence>
<reference evidence="2 3" key="1">
    <citation type="journal article" date="2014" name="Nat. Commun.">
        <title>Klebsormidium flaccidum genome reveals primary factors for plant terrestrial adaptation.</title>
        <authorList>
            <person name="Hori K."/>
            <person name="Maruyama F."/>
            <person name="Fujisawa T."/>
            <person name="Togashi T."/>
            <person name="Yamamoto N."/>
            <person name="Seo M."/>
            <person name="Sato S."/>
            <person name="Yamada T."/>
            <person name="Mori H."/>
            <person name="Tajima N."/>
            <person name="Moriyama T."/>
            <person name="Ikeuchi M."/>
            <person name="Watanabe M."/>
            <person name="Wada H."/>
            <person name="Kobayashi K."/>
            <person name="Saito M."/>
            <person name="Masuda T."/>
            <person name="Sasaki-Sekimoto Y."/>
            <person name="Mashiguchi K."/>
            <person name="Awai K."/>
            <person name="Shimojima M."/>
            <person name="Masuda S."/>
            <person name="Iwai M."/>
            <person name="Nobusawa T."/>
            <person name="Narise T."/>
            <person name="Kondo S."/>
            <person name="Saito H."/>
            <person name="Sato R."/>
            <person name="Murakawa M."/>
            <person name="Ihara Y."/>
            <person name="Oshima-Yamada Y."/>
            <person name="Ohtaka K."/>
            <person name="Satoh M."/>
            <person name="Sonobe K."/>
            <person name="Ishii M."/>
            <person name="Ohtani R."/>
            <person name="Kanamori-Sato M."/>
            <person name="Honoki R."/>
            <person name="Miyazaki D."/>
            <person name="Mochizuki H."/>
            <person name="Umetsu J."/>
            <person name="Higashi K."/>
            <person name="Shibata D."/>
            <person name="Kamiya Y."/>
            <person name="Sato N."/>
            <person name="Nakamura Y."/>
            <person name="Tabata S."/>
            <person name="Ida S."/>
            <person name="Kurokawa K."/>
            <person name="Ohta H."/>
        </authorList>
    </citation>
    <scope>NUCLEOTIDE SEQUENCE [LARGE SCALE GENOMIC DNA]</scope>
    <source>
        <strain evidence="2 3">NIES-2285</strain>
    </source>
</reference>
<accession>A0A1Y1HN19</accession>
<name>A0A1Y1HN19_KLENI</name>
<evidence type="ECO:0000313" key="2">
    <source>
        <dbReference type="EMBL" id="GAQ80024.1"/>
    </source>
</evidence>
<organism evidence="2 3">
    <name type="scientific">Klebsormidium nitens</name>
    <name type="common">Green alga</name>
    <name type="synonym">Ulothrix nitens</name>
    <dbReference type="NCBI Taxonomy" id="105231"/>
    <lineage>
        <taxon>Eukaryota</taxon>
        <taxon>Viridiplantae</taxon>
        <taxon>Streptophyta</taxon>
        <taxon>Klebsormidiophyceae</taxon>
        <taxon>Klebsormidiales</taxon>
        <taxon>Klebsormidiaceae</taxon>
        <taxon>Klebsormidium</taxon>
    </lineage>
</organism>
<dbReference type="OrthoDB" id="426718at2759"/>
<keyword evidence="3" id="KW-1185">Reference proteome</keyword>
<dbReference type="PANTHER" id="PTHR37490">
    <property type="entry name" value="EXPRESSED PROTEIN"/>
    <property type="match status" value="1"/>
</dbReference>
<gene>
    <name evidence="2" type="ORF">KFL_000440250</name>
</gene>
<protein>
    <submittedName>
        <fullName evidence="2">Uncharacterized protein</fullName>
    </submittedName>
</protein>
<evidence type="ECO:0000256" key="1">
    <source>
        <dbReference type="SAM" id="MobiDB-lite"/>
    </source>
</evidence>
<dbReference type="EMBL" id="DF236993">
    <property type="protein sequence ID" value="GAQ80024.1"/>
    <property type="molecule type" value="Genomic_DNA"/>
</dbReference>
<sequence>MIILSRQLQKPSPPVELLVNTTDLPNSSYAESSPKVESGGVTDQQLDTTDLQSSYPEVTVTEQLEAQEVTEEREAMEDQPLRKPSVVIIPAVYREWDNGWPDWTQGRDIFLYQRTDANAPNYAPNYGLEGGVYLKYLVDHYDDLPDIMVFVHANPFEHNGDILQWVDCLNPTINYTSLNTLFIGDRGVSFWNHEGIVPLNEACWRSLAEVFALELTPGGVFEPVVSCYCCQQFAISRDQVRRFSKSHYEAAYRMIGEGDYCYTGPIDPDKIWSINQPWISKENIDPNVAKERGATTQGDAMEHLVHFLLGGEPLHSQPYDTTGYCRNFLPASECSGSPCDQDYVLKKDSKYNP</sequence>
<dbReference type="Pfam" id="PF11913">
    <property type="entry name" value="DUF3431"/>
    <property type="match status" value="1"/>
</dbReference>